<evidence type="ECO:0000313" key="4">
    <source>
        <dbReference type="Proteomes" id="UP001516023"/>
    </source>
</evidence>
<sequence length="255" mass="28630">MRPIFFFLFVNRKPSSRALPAPSTYYKTRRFTTVNNRAHRFAPTAAMAMPTWNDRYSSSDYIYGTQPNEFLEYISNDPRYLHPSSKILSIGEGEGRNAVHLGKLGHFVTGVDASSVGIEKARKLAVEHGVTNIDFEVADLSQYDFGTEKWDAVVSIFCHLPPQLRRQVYKQIVDALKPGGILILEAYTPKQLEYKTGGPPVAEMMCTLDGLRDELGLGGWMEFEIGEEKERSVVEGTLHTGLAHVVQVLGRKKPH</sequence>
<dbReference type="AlphaFoldDB" id="A0ABD3QR31"/>
<evidence type="ECO:0000256" key="1">
    <source>
        <dbReference type="ARBA" id="ARBA00022679"/>
    </source>
</evidence>
<feature type="domain" description="Methyltransferase" evidence="2">
    <location>
        <begin position="87"/>
        <end position="180"/>
    </location>
</feature>
<name>A0ABD3QR31_9STRA</name>
<proteinExistence type="predicted"/>
<dbReference type="PANTHER" id="PTHR43861:SF3">
    <property type="entry name" value="PUTATIVE (AFU_ORTHOLOGUE AFUA_2G14390)-RELATED"/>
    <property type="match status" value="1"/>
</dbReference>
<evidence type="ECO:0000313" key="3">
    <source>
        <dbReference type="EMBL" id="KAL3802823.1"/>
    </source>
</evidence>
<protein>
    <recommendedName>
        <fullName evidence="2">Methyltransferase domain-containing protein</fullName>
    </recommendedName>
</protein>
<dbReference type="PANTHER" id="PTHR43861">
    <property type="entry name" value="TRANS-ACONITATE 2-METHYLTRANSFERASE-RELATED"/>
    <property type="match status" value="1"/>
</dbReference>
<accession>A0ABD3QR31</accession>
<keyword evidence="1" id="KW-0808">Transferase</keyword>
<dbReference type="SUPFAM" id="SSF53335">
    <property type="entry name" value="S-adenosyl-L-methionine-dependent methyltransferases"/>
    <property type="match status" value="1"/>
</dbReference>
<dbReference type="InterPro" id="IPR041698">
    <property type="entry name" value="Methyltransf_25"/>
</dbReference>
<gene>
    <name evidence="3" type="ORF">HJC23_007600</name>
</gene>
<comment type="caution">
    <text evidence="3">The sequence shown here is derived from an EMBL/GenBank/DDBJ whole genome shotgun (WGS) entry which is preliminary data.</text>
</comment>
<dbReference type="CDD" id="cd02440">
    <property type="entry name" value="AdoMet_MTases"/>
    <property type="match status" value="1"/>
</dbReference>
<keyword evidence="4" id="KW-1185">Reference proteome</keyword>
<dbReference type="EMBL" id="JABMIG020000017">
    <property type="protein sequence ID" value="KAL3802823.1"/>
    <property type="molecule type" value="Genomic_DNA"/>
</dbReference>
<dbReference type="GO" id="GO:0016740">
    <property type="term" value="F:transferase activity"/>
    <property type="evidence" value="ECO:0007669"/>
    <property type="project" value="UniProtKB-KW"/>
</dbReference>
<dbReference type="InterPro" id="IPR029063">
    <property type="entry name" value="SAM-dependent_MTases_sf"/>
</dbReference>
<reference evidence="3 4" key="1">
    <citation type="journal article" date="2020" name="G3 (Bethesda)">
        <title>Improved Reference Genome for Cyclotella cryptica CCMP332, a Model for Cell Wall Morphogenesis, Salinity Adaptation, and Lipid Production in Diatoms (Bacillariophyta).</title>
        <authorList>
            <person name="Roberts W.R."/>
            <person name="Downey K.M."/>
            <person name="Ruck E.C."/>
            <person name="Traller J.C."/>
            <person name="Alverson A.J."/>
        </authorList>
    </citation>
    <scope>NUCLEOTIDE SEQUENCE [LARGE SCALE GENOMIC DNA]</scope>
    <source>
        <strain evidence="3 4">CCMP332</strain>
    </source>
</reference>
<dbReference type="Gene3D" id="3.40.50.150">
    <property type="entry name" value="Vaccinia Virus protein VP39"/>
    <property type="match status" value="1"/>
</dbReference>
<dbReference type="Proteomes" id="UP001516023">
    <property type="component" value="Unassembled WGS sequence"/>
</dbReference>
<organism evidence="3 4">
    <name type="scientific">Cyclotella cryptica</name>
    <dbReference type="NCBI Taxonomy" id="29204"/>
    <lineage>
        <taxon>Eukaryota</taxon>
        <taxon>Sar</taxon>
        <taxon>Stramenopiles</taxon>
        <taxon>Ochrophyta</taxon>
        <taxon>Bacillariophyta</taxon>
        <taxon>Coscinodiscophyceae</taxon>
        <taxon>Thalassiosirophycidae</taxon>
        <taxon>Stephanodiscales</taxon>
        <taxon>Stephanodiscaceae</taxon>
        <taxon>Cyclotella</taxon>
    </lineage>
</organism>
<evidence type="ECO:0000259" key="2">
    <source>
        <dbReference type="Pfam" id="PF13649"/>
    </source>
</evidence>
<dbReference type="Pfam" id="PF13649">
    <property type="entry name" value="Methyltransf_25"/>
    <property type="match status" value="1"/>
</dbReference>